<reference evidence="3" key="5">
    <citation type="journal article" date="2018" name="Nat. Plants">
        <title>Whole-genome landscape of Medicago truncatula symbiotic genes.</title>
        <authorList>
            <person name="Pecrix Y."/>
            <person name="Gamas P."/>
            <person name="Carrere S."/>
        </authorList>
    </citation>
    <scope>NUCLEOTIDE SEQUENCE</scope>
    <source>
        <tissue evidence="3">Leaves</tissue>
    </source>
</reference>
<protein>
    <submittedName>
        <fullName evidence="2">Transmembrane protein, putative</fullName>
    </submittedName>
</protein>
<evidence type="ECO:0000256" key="1">
    <source>
        <dbReference type="SAM" id="Phobius"/>
    </source>
</evidence>
<feature type="transmembrane region" description="Helical" evidence="1">
    <location>
        <begin position="72"/>
        <end position="94"/>
    </location>
</feature>
<evidence type="ECO:0000313" key="3">
    <source>
        <dbReference type="EMBL" id="RHN63871.1"/>
    </source>
</evidence>
<reference evidence="2 5" key="1">
    <citation type="journal article" date="2011" name="Nature">
        <title>The Medicago genome provides insight into the evolution of rhizobial symbioses.</title>
        <authorList>
            <person name="Young N.D."/>
            <person name="Debelle F."/>
            <person name="Oldroyd G.E."/>
            <person name="Geurts R."/>
            <person name="Cannon S.B."/>
            <person name="Udvardi M.K."/>
            <person name="Benedito V.A."/>
            <person name="Mayer K.F."/>
            <person name="Gouzy J."/>
            <person name="Schoof H."/>
            <person name="Van de Peer Y."/>
            <person name="Proost S."/>
            <person name="Cook D.R."/>
            <person name="Meyers B.C."/>
            <person name="Spannagl M."/>
            <person name="Cheung F."/>
            <person name="De Mita S."/>
            <person name="Krishnakumar V."/>
            <person name="Gundlach H."/>
            <person name="Zhou S."/>
            <person name="Mudge J."/>
            <person name="Bharti A.K."/>
            <person name="Murray J.D."/>
            <person name="Naoumkina M.A."/>
            <person name="Rosen B."/>
            <person name="Silverstein K.A."/>
            <person name="Tang H."/>
            <person name="Rombauts S."/>
            <person name="Zhao P.X."/>
            <person name="Zhou P."/>
            <person name="Barbe V."/>
            <person name="Bardou P."/>
            <person name="Bechner M."/>
            <person name="Bellec A."/>
            <person name="Berger A."/>
            <person name="Berges H."/>
            <person name="Bidwell S."/>
            <person name="Bisseling T."/>
            <person name="Choisne N."/>
            <person name="Couloux A."/>
            <person name="Denny R."/>
            <person name="Deshpande S."/>
            <person name="Dai X."/>
            <person name="Doyle J.J."/>
            <person name="Dudez A.M."/>
            <person name="Farmer A.D."/>
            <person name="Fouteau S."/>
            <person name="Franken C."/>
            <person name="Gibelin C."/>
            <person name="Gish J."/>
            <person name="Goldstein S."/>
            <person name="Gonzalez A.J."/>
            <person name="Green P.J."/>
            <person name="Hallab A."/>
            <person name="Hartog M."/>
            <person name="Hua A."/>
            <person name="Humphray S.J."/>
            <person name="Jeong D.H."/>
            <person name="Jing Y."/>
            <person name="Jocker A."/>
            <person name="Kenton S.M."/>
            <person name="Kim D.J."/>
            <person name="Klee K."/>
            <person name="Lai H."/>
            <person name="Lang C."/>
            <person name="Lin S."/>
            <person name="Macmil S.L."/>
            <person name="Magdelenat G."/>
            <person name="Matthews L."/>
            <person name="McCorrison J."/>
            <person name="Monaghan E.L."/>
            <person name="Mun J.H."/>
            <person name="Najar F.Z."/>
            <person name="Nicholson C."/>
            <person name="Noirot C."/>
            <person name="O'Bleness M."/>
            <person name="Paule C.R."/>
            <person name="Poulain J."/>
            <person name="Prion F."/>
            <person name="Qin B."/>
            <person name="Qu C."/>
            <person name="Retzel E.F."/>
            <person name="Riddle C."/>
            <person name="Sallet E."/>
            <person name="Samain S."/>
            <person name="Samson N."/>
            <person name="Sanders I."/>
            <person name="Saurat O."/>
            <person name="Scarpelli C."/>
            <person name="Schiex T."/>
            <person name="Segurens B."/>
            <person name="Severin A.J."/>
            <person name="Sherrier D.J."/>
            <person name="Shi R."/>
            <person name="Sims S."/>
            <person name="Singer S.R."/>
            <person name="Sinharoy S."/>
            <person name="Sterck L."/>
            <person name="Viollet A."/>
            <person name="Wang B.B."/>
            <person name="Wang K."/>
            <person name="Wang M."/>
            <person name="Wang X."/>
            <person name="Warfsmann J."/>
            <person name="Weissenbach J."/>
            <person name="White D.D."/>
            <person name="White J.D."/>
            <person name="Wiley G.B."/>
            <person name="Wincker P."/>
            <person name="Xing Y."/>
            <person name="Yang L."/>
            <person name="Yao Z."/>
            <person name="Ying F."/>
            <person name="Zhai J."/>
            <person name="Zhou L."/>
            <person name="Zuber A."/>
            <person name="Denarie J."/>
            <person name="Dixon R.A."/>
            <person name="May G.D."/>
            <person name="Schwartz D.C."/>
            <person name="Rogers J."/>
            <person name="Quetier F."/>
            <person name="Town C.D."/>
            <person name="Roe B.A."/>
        </authorList>
    </citation>
    <scope>NUCLEOTIDE SEQUENCE [LARGE SCALE GENOMIC DNA]</scope>
    <source>
        <strain evidence="2">A17</strain>
        <strain evidence="4 5">cv. Jemalong A17</strain>
    </source>
</reference>
<organism evidence="2 5">
    <name type="scientific">Medicago truncatula</name>
    <name type="common">Barrel medic</name>
    <name type="synonym">Medicago tribuloides</name>
    <dbReference type="NCBI Taxonomy" id="3880"/>
    <lineage>
        <taxon>Eukaryota</taxon>
        <taxon>Viridiplantae</taxon>
        <taxon>Streptophyta</taxon>
        <taxon>Embryophyta</taxon>
        <taxon>Tracheophyta</taxon>
        <taxon>Spermatophyta</taxon>
        <taxon>Magnoliopsida</taxon>
        <taxon>eudicotyledons</taxon>
        <taxon>Gunneridae</taxon>
        <taxon>Pentapetalae</taxon>
        <taxon>rosids</taxon>
        <taxon>fabids</taxon>
        <taxon>Fabales</taxon>
        <taxon>Fabaceae</taxon>
        <taxon>Papilionoideae</taxon>
        <taxon>50 kb inversion clade</taxon>
        <taxon>NPAAA clade</taxon>
        <taxon>Hologalegina</taxon>
        <taxon>IRL clade</taxon>
        <taxon>Trifolieae</taxon>
        <taxon>Medicago</taxon>
    </lineage>
</organism>
<dbReference type="EMBL" id="CM001220">
    <property type="protein sequence ID" value="AES91416.1"/>
    <property type="molecule type" value="Genomic_DNA"/>
</dbReference>
<keyword evidence="1" id="KW-1133">Transmembrane helix</keyword>
<sequence length="125" mass="14334">MFWKRRLVDYDINDSVFDEDSSMPLEEHQCGQFSMAAVQSNMNMEDKSKVQVGNGALKVGIYDGFKGDSFQVSIECIVCFFLLPFLTLFLVLICMHACISNRKNVSCFNTGFMIAPRRWQLLQNI</sequence>
<gene>
    <name evidence="2" type="ordered locus">MTR_4g113250</name>
    <name evidence="3" type="ORF">MtrunA17_Chr4g0062981</name>
</gene>
<accession>G7JU74</accession>
<keyword evidence="1" id="KW-0472">Membrane</keyword>
<proteinExistence type="predicted"/>
<dbReference type="EnsemblPlants" id="AES91416">
    <property type="protein sequence ID" value="AES91416"/>
    <property type="gene ID" value="MTR_4g113250"/>
</dbReference>
<dbReference type="Proteomes" id="UP000265566">
    <property type="component" value="Chromosome 4"/>
</dbReference>
<dbReference type="PaxDb" id="3880-AES91416"/>
<dbReference type="AlphaFoldDB" id="G7JU74"/>
<evidence type="ECO:0000313" key="2">
    <source>
        <dbReference type="EMBL" id="AES91416.1"/>
    </source>
</evidence>
<dbReference type="Proteomes" id="UP000002051">
    <property type="component" value="Chromosome 4"/>
</dbReference>
<dbReference type="HOGENOM" id="CLU_1996016_0_0_1"/>
<dbReference type="Gramene" id="rna26626">
    <property type="protein sequence ID" value="RHN63871.1"/>
    <property type="gene ID" value="gene26626"/>
</dbReference>
<dbReference type="STRING" id="3880.G7JU74"/>
<name>G7JU74_MEDTR</name>
<reference evidence="6" key="4">
    <citation type="journal article" date="2018" name="Nat. Plants">
        <title>Whole-genome landscape of Medicago truncatula symbiotic genes.</title>
        <authorList>
            <person name="Pecrix Y."/>
            <person name="Staton S.E."/>
            <person name="Sallet E."/>
            <person name="Lelandais-Briere C."/>
            <person name="Moreau S."/>
            <person name="Carrere S."/>
            <person name="Blein T."/>
            <person name="Jardinaud M.F."/>
            <person name="Latrasse D."/>
            <person name="Zouine M."/>
            <person name="Zahm M."/>
            <person name="Kreplak J."/>
            <person name="Mayjonade B."/>
            <person name="Satge C."/>
            <person name="Perez M."/>
            <person name="Cauet S."/>
            <person name="Marande W."/>
            <person name="Chantry-Darmon C."/>
            <person name="Lopez-Roques C."/>
            <person name="Bouchez O."/>
            <person name="Berard A."/>
            <person name="Debelle F."/>
            <person name="Munos S."/>
            <person name="Bendahmane A."/>
            <person name="Berges H."/>
            <person name="Niebel A."/>
            <person name="Buitink J."/>
            <person name="Frugier F."/>
            <person name="Benhamed M."/>
            <person name="Crespi M."/>
            <person name="Gouzy J."/>
            <person name="Gamas P."/>
        </authorList>
    </citation>
    <scope>NUCLEOTIDE SEQUENCE [LARGE SCALE GENOMIC DNA]</scope>
    <source>
        <strain evidence="6">cv. Jemalong A17</strain>
    </source>
</reference>
<evidence type="ECO:0000313" key="6">
    <source>
        <dbReference type="Proteomes" id="UP000265566"/>
    </source>
</evidence>
<keyword evidence="5" id="KW-1185">Reference proteome</keyword>
<dbReference type="EMBL" id="PSQE01000004">
    <property type="protein sequence ID" value="RHN63871.1"/>
    <property type="molecule type" value="Genomic_DNA"/>
</dbReference>
<evidence type="ECO:0000313" key="4">
    <source>
        <dbReference type="EnsemblPlants" id="AES91416"/>
    </source>
</evidence>
<keyword evidence="1 2" id="KW-0812">Transmembrane</keyword>
<reference evidence="4" key="3">
    <citation type="submission" date="2015-04" db="UniProtKB">
        <authorList>
            <consortium name="EnsemblPlants"/>
        </authorList>
    </citation>
    <scope>IDENTIFICATION</scope>
    <source>
        <strain evidence="4">cv. Jemalong A17</strain>
    </source>
</reference>
<reference evidence="2 5" key="2">
    <citation type="journal article" date="2014" name="BMC Genomics">
        <title>An improved genome release (version Mt4.0) for the model legume Medicago truncatula.</title>
        <authorList>
            <person name="Tang H."/>
            <person name="Krishnakumar V."/>
            <person name="Bidwell S."/>
            <person name="Rosen B."/>
            <person name="Chan A."/>
            <person name="Zhou S."/>
            <person name="Gentzbittel L."/>
            <person name="Childs K.L."/>
            <person name="Yandell M."/>
            <person name="Gundlach H."/>
            <person name="Mayer K.F."/>
            <person name="Schwartz D.C."/>
            <person name="Town C.D."/>
        </authorList>
    </citation>
    <scope>GENOME REANNOTATION</scope>
    <source>
        <strain evidence="4 5">cv. Jemalong A17</strain>
    </source>
</reference>
<evidence type="ECO:0000313" key="5">
    <source>
        <dbReference type="Proteomes" id="UP000002051"/>
    </source>
</evidence>